<reference evidence="2 3" key="1">
    <citation type="submission" date="2023-04" db="EMBL/GenBank/DDBJ databases">
        <title>A novel bacteria isolated from coastal sediment.</title>
        <authorList>
            <person name="Liu X.-J."/>
            <person name="Du Z.-J."/>
        </authorList>
    </citation>
    <scope>NUCLEOTIDE SEQUENCE [LARGE SCALE GENOMIC DNA]</scope>
    <source>
        <strain evidence="2 3">SDUM461003</strain>
    </source>
</reference>
<keyword evidence="1" id="KW-0812">Transmembrane</keyword>
<proteinExistence type="predicted"/>
<dbReference type="NCBIfam" id="TIGR02532">
    <property type="entry name" value="IV_pilin_GFxxxE"/>
    <property type="match status" value="1"/>
</dbReference>
<keyword evidence="1" id="KW-0472">Membrane</keyword>
<accession>A0ABU1AWQ0</accession>
<comment type="caution">
    <text evidence="2">The sequence shown here is derived from an EMBL/GenBank/DDBJ whole genome shotgun (WGS) entry which is preliminary data.</text>
</comment>
<sequence length="208" mass="22876">MSAKRSLPKVGVPPLASCIGVAKEARPPKGETPSPEHRPTHFRLPTRGAAAPLAPHSRHSRAAFTLVEVLIAVAIFAMTSTVLMSAFVNALLARESAANYDLFNADIRAVRMQLLLEPSLDDAEDGGDYESFHCGDASWEAQIAPTNVVDLFQVQLHIRFSDPPEGLPSDYSEMLYLLRPTWSESDERSDLLQDKREALEDSRGGFNF</sequence>
<gene>
    <name evidence="2" type="ORF">QEH52_07825</name>
</gene>
<name>A0ABU1AWQ0_9BACT</name>
<dbReference type="Pfam" id="PF07963">
    <property type="entry name" value="N_methyl"/>
    <property type="match status" value="1"/>
</dbReference>
<feature type="transmembrane region" description="Helical" evidence="1">
    <location>
        <begin position="66"/>
        <end position="92"/>
    </location>
</feature>
<dbReference type="EMBL" id="JARXHW010000014">
    <property type="protein sequence ID" value="MDQ8207412.1"/>
    <property type="molecule type" value="Genomic_DNA"/>
</dbReference>
<dbReference type="InterPro" id="IPR045584">
    <property type="entry name" value="Pilin-like"/>
</dbReference>
<evidence type="ECO:0000313" key="2">
    <source>
        <dbReference type="EMBL" id="MDQ8207412.1"/>
    </source>
</evidence>
<dbReference type="InterPro" id="IPR012902">
    <property type="entry name" value="N_methyl_site"/>
</dbReference>
<organism evidence="2 3">
    <name type="scientific">Thalassobacterium maritimum</name>
    <dbReference type="NCBI Taxonomy" id="3041265"/>
    <lineage>
        <taxon>Bacteria</taxon>
        <taxon>Pseudomonadati</taxon>
        <taxon>Verrucomicrobiota</taxon>
        <taxon>Opitutia</taxon>
        <taxon>Puniceicoccales</taxon>
        <taxon>Coraliomargaritaceae</taxon>
        <taxon>Thalassobacterium</taxon>
    </lineage>
</organism>
<evidence type="ECO:0000313" key="3">
    <source>
        <dbReference type="Proteomes" id="UP001225316"/>
    </source>
</evidence>
<dbReference type="RefSeq" id="WP_308949549.1">
    <property type="nucleotide sequence ID" value="NZ_JARXHW010000014.1"/>
</dbReference>
<dbReference type="SUPFAM" id="SSF54523">
    <property type="entry name" value="Pili subunits"/>
    <property type="match status" value="1"/>
</dbReference>
<evidence type="ECO:0000256" key="1">
    <source>
        <dbReference type="SAM" id="Phobius"/>
    </source>
</evidence>
<protein>
    <submittedName>
        <fullName evidence="2">Prepilin-type N-terminal cleavage/methylation domain-containing protein</fullName>
    </submittedName>
</protein>
<dbReference type="Proteomes" id="UP001225316">
    <property type="component" value="Unassembled WGS sequence"/>
</dbReference>
<keyword evidence="3" id="KW-1185">Reference proteome</keyword>
<keyword evidence="1" id="KW-1133">Transmembrane helix</keyword>